<proteinExistence type="predicted"/>
<feature type="compositionally biased region" description="Low complexity" evidence="1">
    <location>
        <begin position="86"/>
        <end position="104"/>
    </location>
</feature>
<reference evidence="2 3" key="1">
    <citation type="journal article" date="2017" name="Int. J. Syst. Evol. Microbiol.">
        <title>Rhodosalinus sediminis gen. nov., sp. nov., isolated from marine saltern.</title>
        <authorList>
            <person name="Guo L.Y."/>
            <person name="Ling S.K."/>
            <person name="Li C.M."/>
            <person name="Chen G.J."/>
            <person name="Du Z.J."/>
        </authorList>
    </citation>
    <scope>NUCLEOTIDE SEQUENCE [LARGE SCALE GENOMIC DNA]</scope>
    <source>
        <strain evidence="2 3">WDN1C137</strain>
    </source>
</reference>
<name>A0A3D9BY36_9RHOB</name>
<dbReference type="Proteomes" id="UP000257131">
    <property type="component" value="Unassembled WGS sequence"/>
</dbReference>
<accession>A0A3D9BY36</accession>
<evidence type="ECO:0000313" key="2">
    <source>
        <dbReference type="EMBL" id="REC58398.1"/>
    </source>
</evidence>
<dbReference type="RefSeq" id="WP_115978182.1">
    <property type="nucleotide sequence ID" value="NZ_QOHR01000002.1"/>
</dbReference>
<sequence>MSAYEYKVVPAPARAEKVKGVRAPEARFARSVENLMNAQAAEGWEYLRAETLPSEERKGLGGRTTQWRTVLIFRRAVRESRRDDAGAPQAAPGAAPDRAAPAEAMPLPGVLRAGCEEPGAPPAGRRLWSVRRGDADGDG</sequence>
<gene>
    <name evidence="2" type="ORF">DRV84_02195</name>
</gene>
<dbReference type="AlphaFoldDB" id="A0A3D9BY36"/>
<comment type="caution">
    <text evidence="2">The sequence shown here is derived from an EMBL/GenBank/DDBJ whole genome shotgun (WGS) entry which is preliminary data.</text>
</comment>
<evidence type="ECO:0000256" key="1">
    <source>
        <dbReference type="SAM" id="MobiDB-lite"/>
    </source>
</evidence>
<feature type="region of interest" description="Disordered" evidence="1">
    <location>
        <begin position="78"/>
        <end position="139"/>
    </location>
</feature>
<keyword evidence="3" id="KW-1185">Reference proteome</keyword>
<evidence type="ECO:0000313" key="3">
    <source>
        <dbReference type="Proteomes" id="UP000257131"/>
    </source>
</evidence>
<dbReference type="OrthoDB" id="7658888at2"/>
<organism evidence="2 3">
    <name type="scientific">Rhodosalinus sediminis</name>
    <dbReference type="NCBI Taxonomy" id="1940533"/>
    <lineage>
        <taxon>Bacteria</taxon>
        <taxon>Pseudomonadati</taxon>
        <taxon>Pseudomonadota</taxon>
        <taxon>Alphaproteobacteria</taxon>
        <taxon>Rhodobacterales</taxon>
        <taxon>Paracoccaceae</taxon>
        <taxon>Rhodosalinus</taxon>
    </lineage>
</organism>
<protein>
    <submittedName>
        <fullName evidence="2">DUF4177 domain-containing protein</fullName>
    </submittedName>
</protein>
<dbReference type="EMBL" id="QOHR01000002">
    <property type="protein sequence ID" value="REC58398.1"/>
    <property type="molecule type" value="Genomic_DNA"/>
</dbReference>